<dbReference type="SMART" id="SM00368">
    <property type="entry name" value="LRR_RI"/>
    <property type="match status" value="6"/>
</dbReference>
<gene>
    <name evidence="8 10" type="primary">NLRP11</name>
</gene>
<evidence type="ECO:0000259" key="6">
    <source>
        <dbReference type="PROSITE" id="PS50824"/>
    </source>
</evidence>
<dbReference type="VGNC" id="VGNC:90783">
    <property type="gene designation" value="NLRP11"/>
</dbReference>
<dbReference type="Pfam" id="PF13516">
    <property type="entry name" value="LRR_6"/>
    <property type="match status" value="3"/>
</dbReference>
<dbReference type="RefSeq" id="XP_020950727.1">
    <property type="nucleotide sequence ID" value="XM_021095068.1"/>
</dbReference>
<dbReference type="InterPro" id="IPR004020">
    <property type="entry name" value="DAPIN"/>
</dbReference>
<dbReference type="GeneTree" id="ENSGT00940000163635"/>
<evidence type="ECO:0000313" key="9">
    <source>
        <dbReference type="Proteomes" id="UP000008227"/>
    </source>
</evidence>
<keyword evidence="5" id="KW-0067">ATP-binding</keyword>
<evidence type="ECO:0000259" key="7">
    <source>
        <dbReference type="PROSITE" id="PS50837"/>
    </source>
</evidence>
<accession>K7GRE5</accession>
<dbReference type="InterPro" id="IPR032675">
    <property type="entry name" value="LRR_dom_sf"/>
</dbReference>
<dbReference type="GO" id="GO:0005737">
    <property type="term" value="C:cytoplasm"/>
    <property type="evidence" value="ECO:0000318"/>
    <property type="project" value="GO_Central"/>
</dbReference>
<dbReference type="PANTHER" id="PTHR45690">
    <property type="entry name" value="NACHT, LRR AND PYD DOMAINS-CONTAINING PROTEIN 12"/>
    <property type="match status" value="1"/>
</dbReference>
<evidence type="ECO:0000256" key="4">
    <source>
        <dbReference type="ARBA" id="ARBA00022741"/>
    </source>
</evidence>
<dbReference type="InterPro" id="IPR011029">
    <property type="entry name" value="DEATH-like_dom_sf"/>
</dbReference>
<feature type="domain" description="NACHT" evidence="7">
    <location>
        <begin position="147"/>
        <end position="281"/>
    </location>
</feature>
<keyword evidence="3" id="KW-0677">Repeat</keyword>
<dbReference type="SMR" id="K7GRE5"/>
<organism evidence="8 9">
    <name type="scientific">Sus scrofa</name>
    <name type="common">Pig</name>
    <dbReference type="NCBI Taxonomy" id="9823"/>
    <lineage>
        <taxon>Eukaryota</taxon>
        <taxon>Metazoa</taxon>
        <taxon>Chordata</taxon>
        <taxon>Craniata</taxon>
        <taxon>Vertebrata</taxon>
        <taxon>Euteleostomi</taxon>
        <taxon>Mammalia</taxon>
        <taxon>Eutheria</taxon>
        <taxon>Laurasiatheria</taxon>
        <taxon>Artiodactyla</taxon>
        <taxon>Suina</taxon>
        <taxon>Suidae</taxon>
        <taxon>Sus</taxon>
    </lineage>
</organism>
<evidence type="ECO:0000256" key="3">
    <source>
        <dbReference type="ARBA" id="ARBA00022737"/>
    </source>
</evidence>
<evidence type="ECO:0000256" key="2">
    <source>
        <dbReference type="ARBA" id="ARBA00022614"/>
    </source>
</evidence>
<dbReference type="InterPro" id="IPR041267">
    <property type="entry name" value="NLRP_HD2"/>
</dbReference>
<proteinExistence type="inferred from homology"/>
<dbReference type="GO" id="GO:0050727">
    <property type="term" value="P:regulation of inflammatory response"/>
    <property type="evidence" value="ECO:0000318"/>
    <property type="project" value="GO_Central"/>
</dbReference>
<dbReference type="SUPFAM" id="SSF52047">
    <property type="entry name" value="RNI-like"/>
    <property type="match status" value="1"/>
</dbReference>
<evidence type="ECO:0000256" key="1">
    <source>
        <dbReference type="ARBA" id="ARBA00008665"/>
    </source>
</evidence>
<dbReference type="Pfam" id="PF05729">
    <property type="entry name" value="NACHT"/>
    <property type="match status" value="1"/>
</dbReference>
<dbReference type="Pfam" id="PF17776">
    <property type="entry name" value="NLRC4_HD2"/>
    <property type="match status" value="1"/>
</dbReference>
<dbReference type="AlphaFoldDB" id="K7GRE5"/>
<dbReference type="CTD" id="204801"/>
<dbReference type="eggNOG" id="ENOG502QQ5H">
    <property type="taxonomic scope" value="Eukaryota"/>
</dbReference>
<feature type="domain" description="Pyrin" evidence="6">
    <location>
        <begin position="1"/>
        <end position="93"/>
    </location>
</feature>
<dbReference type="Ensembl" id="ENSSSCT00000034923.4">
    <property type="protein sequence ID" value="ENSSSCP00000030472.4"/>
    <property type="gene ID" value="ENSSSCG00000003314.6"/>
</dbReference>
<dbReference type="Gene3D" id="3.80.10.10">
    <property type="entry name" value="Ribonuclease Inhibitor"/>
    <property type="match status" value="1"/>
</dbReference>
<evidence type="ECO:0000256" key="5">
    <source>
        <dbReference type="ARBA" id="ARBA00022840"/>
    </source>
</evidence>
<reference evidence="8" key="3">
    <citation type="submission" date="2025-08" db="UniProtKB">
        <authorList>
            <consortium name="Ensembl"/>
        </authorList>
    </citation>
    <scope>IDENTIFICATION</scope>
</reference>
<dbReference type="SUPFAM" id="SSF47986">
    <property type="entry name" value="DEATH domain"/>
    <property type="match status" value="1"/>
</dbReference>
<dbReference type="PROSITE" id="PS50824">
    <property type="entry name" value="DAPIN"/>
    <property type="match status" value="1"/>
</dbReference>
<protein>
    <submittedName>
        <fullName evidence="8">NLR family pyrin domain containing 11</fullName>
    </submittedName>
</protein>
<dbReference type="Bgee" id="ENSSSCG00000003314">
    <property type="expression patterns" value="Expressed in oocyte and 2 other cell types or tissues"/>
</dbReference>
<dbReference type="SMART" id="SM01289">
    <property type="entry name" value="PYRIN"/>
    <property type="match status" value="1"/>
</dbReference>
<reference evidence="8" key="4">
    <citation type="submission" date="2025-09" db="UniProtKB">
        <authorList>
            <consortium name="Ensembl"/>
        </authorList>
    </citation>
    <scope>IDENTIFICATION</scope>
</reference>
<dbReference type="Pfam" id="PF17779">
    <property type="entry name" value="WHD_NOD2"/>
    <property type="match status" value="1"/>
</dbReference>
<dbReference type="OMA" id="MDTLWEL"/>
<dbReference type="Gene3D" id="1.10.533.10">
    <property type="entry name" value="Death Domain, Fas"/>
    <property type="match status" value="1"/>
</dbReference>
<dbReference type="InParanoid" id="K7GRE5"/>
<sequence>MAETDSPDFDLLWYLEKLNKKEFMSLKNHLKQECLEIGLPEIPGFDLRTAKPDLVNLLTTFYEAQHVWNMMLSIFQKIRRADLCEKIKARRKRNRETHKALIKNKILLQWEKCLFENVHNTFYEETIVEVLRKLDTVYDPRSTFYTKDVFLVGEKGAGKTMVMKVVLLQWTHGDIWKDVISYIVHLTSHEINQMSESSLVELISKEWPSGQAPVADILSDSQKLLFILEDMDNVDASLNVDESALCSDSRKHVPVSVLLSSLFKRKMAPGSLFLISLRPDGKAAVTASMKKNYCITLKFSDEKRKKYFALFFKDSQKAARALKLVQENDMFVNLCQVPVSCWITCVALNRQVEMGGEGKLSCQTLTDLYAHFLANTLTSGAGMTTSQRRRTLLERLCLLALEGLWHDTLHFTDGDLRSVGLTKADVSALKALRILLPSSNCTDHHTFVHLKIQEFCAAVGYMMLLSECQIPSANKKYPERRERYNDFSPITTSIFGLLNEKRRKILETSIGCNLLTGELKKYFLQKMKYVGDHPKTVEHHTPLFYCLFENQDEEFVKQIMDSFLEVTIYIQENKDLMVSLYCLEHCRLLQKLKLSVQCIFENKEPHMLTPSKMRSLVYWRDLCNLLHTKENLKELEICNSDFDDTSERVLCKALTHGSCHLQTLKLSYLSVGTRFEDVFRAIVYNPNLKFLSLNCVPHSLKMFSLLGEVLENPVCRIQHLSLMKCDLKASECQEIASLLIKSKNLKKLTLSNNPLKNEGVKILCNALLHPDCTLESLVLLFCCLTKTGCISIGRVLMLSKTLKHLDLGVNLLENLGVSILTLPLMFPTCKLQELELSGCFFTSDVCQSIALVLTNNSNLRSLELGSNDIGDKGVEMLCDALKHPKCKLENIGLEECMLTSGCCASLASVLIRSKTLKKLNLLGNDLRDEGILQLLEALGHPDCVLEAVGLQINSVAAETWKSLLTVKKKNTRLTLLYQSWAAKKGREVSYNVGDIRAVSLPPTVPVLPRLNWHLICFHMPRKFRHKKSAKVSKQPPPSSST</sequence>
<keyword evidence="4" id="KW-0547">Nucleotide-binding</keyword>
<dbReference type="Pfam" id="PF02758">
    <property type="entry name" value="PYRIN"/>
    <property type="match status" value="1"/>
</dbReference>
<dbReference type="GO" id="GO:0005524">
    <property type="term" value="F:ATP binding"/>
    <property type="evidence" value="ECO:0007669"/>
    <property type="project" value="UniProtKB-KW"/>
</dbReference>
<dbReference type="InterPro" id="IPR050637">
    <property type="entry name" value="NLRP_innate_immun_reg"/>
</dbReference>
<dbReference type="InterPro" id="IPR001611">
    <property type="entry name" value="Leu-rich_rpt"/>
</dbReference>
<dbReference type="PaxDb" id="9823-ENSSSCP00000003593"/>
<keyword evidence="9" id="KW-1185">Reference proteome</keyword>
<dbReference type="CDD" id="cd08320">
    <property type="entry name" value="Pyrin_NALPs"/>
    <property type="match status" value="1"/>
</dbReference>
<dbReference type="STRING" id="9823.ENSSSCP00000030472"/>
<reference evidence="9" key="1">
    <citation type="submission" date="2009-11" db="EMBL/GenBank/DDBJ databases">
        <authorList>
            <consortium name="Porcine genome sequencing project"/>
        </authorList>
    </citation>
    <scope>NUCLEOTIDE SEQUENCE [LARGE SCALE GENOMIC DNA]</scope>
    <source>
        <strain evidence="9">Duroc</strain>
    </source>
</reference>
<reference evidence="8" key="2">
    <citation type="journal article" date="2020" name="Gigascience">
        <title>An improved pig reference genome sequence to enable pig genetics and genomics research.</title>
        <authorList>
            <person name="Warr A."/>
            <person name="Affara N."/>
            <person name="Aken B."/>
            <person name="Beiki H."/>
            <person name="Bickhart D.M."/>
            <person name="Billis K."/>
            <person name="Chow W."/>
            <person name="Eory L."/>
            <person name="Finlayson H.A."/>
            <person name="Flicek P."/>
            <person name="Giron C.G."/>
            <person name="Griffin D.K."/>
            <person name="Hall R."/>
            <person name="Hannum G."/>
            <person name="Hourlier T."/>
            <person name="Howe K."/>
            <person name="Hume D.A."/>
            <person name="Izuogu O."/>
            <person name="Kim K."/>
            <person name="Koren S."/>
            <person name="Liu H."/>
            <person name="Manchanda N."/>
            <person name="Martin F.J."/>
            <person name="Nonneman D.J."/>
            <person name="O'Connor R.E."/>
            <person name="Phillippy A.M."/>
            <person name="Rohrer G.A."/>
            <person name="Rosen B.D."/>
            <person name="Rund L.A."/>
            <person name="Sargent C.A."/>
            <person name="Schook L.B."/>
            <person name="Schroeder S.G."/>
            <person name="Schwartz A.S."/>
            <person name="Skinner B.M."/>
            <person name="Talbot R."/>
            <person name="Tseng E."/>
            <person name="Tuggle C.K."/>
            <person name="Watson M."/>
            <person name="Smith T.P.L."/>
            <person name="Archibald A.L."/>
        </authorList>
    </citation>
    <scope>NUCLEOTIDE SEQUENCE [LARGE SCALE GENOMIC DNA]</scope>
    <source>
        <strain evidence="8">Duroc</strain>
    </source>
</reference>
<dbReference type="PANTHER" id="PTHR45690:SF5">
    <property type="entry name" value="NACHT, LRR AND PYD DOMAINS-CONTAINING PROTEIN 11"/>
    <property type="match status" value="1"/>
</dbReference>
<comment type="similarity">
    <text evidence="1">Belongs to the NLRP family.</text>
</comment>
<name>K7GRE5_PIG</name>
<evidence type="ECO:0000313" key="10">
    <source>
        <dbReference type="VGNC" id="VGNC:90783"/>
    </source>
</evidence>
<dbReference type="Proteomes" id="UP000008227">
    <property type="component" value="Chromosome 6"/>
</dbReference>
<dbReference type="InterPro" id="IPR041075">
    <property type="entry name" value="NOD1/2_WH"/>
</dbReference>
<dbReference type="PROSITE" id="PS50837">
    <property type="entry name" value="NACHT"/>
    <property type="match status" value="1"/>
</dbReference>
<dbReference type="GeneID" id="100622339"/>
<keyword evidence="2" id="KW-0433">Leucine-rich repeat</keyword>
<evidence type="ECO:0000313" key="8">
    <source>
        <dbReference type="Ensembl" id="ENSSSCP00000030472.4"/>
    </source>
</evidence>
<dbReference type="InterPro" id="IPR007111">
    <property type="entry name" value="NACHT_NTPase"/>
</dbReference>